<keyword evidence="2" id="KW-1185">Reference proteome</keyword>
<evidence type="ECO:0000313" key="2">
    <source>
        <dbReference type="Proteomes" id="UP001163321"/>
    </source>
</evidence>
<name>A0ACC0WHT1_9STRA</name>
<proteinExistence type="predicted"/>
<dbReference type="Proteomes" id="UP001163321">
    <property type="component" value="Chromosome 13"/>
</dbReference>
<accession>A0ACC0WHT1</accession>
<reference evidence="1 2" key="1">
    <citation type="journal article" date="2022" name="bioRxiv">
        <title>The genome of the oomycete Peronosclerospora sorghi, a cosmopolitan pathogen of maize and sorghum, is inflated with dispersed pseudogenes.</title>
        <authorList>
            <person name="Fletcher K."/>
            <person name="Martin F."/>
            <person name="Isakeit T."/>
            <person name="Cavanaugh K."/>
            <person name="Magill C."/>
            <person name="Michelmore R."/>
        </authorList>
    </citation>
    <scope>NUCLEOTIDE SEQUENCE [LARGE SCALE GENOMIC DNA]</scope>
    <source>
        <strain evidence="1">P6</strain>
    </source>
</reference>
<organism evidence="1 2">
    <name type="scientific">Peronosclerospora sorghi</name>
    <dbReference type="NCBI Taxonomy" id="230839"/>
    <lineage>
        <taxon>Eukaryota</taxon>
        <taxon>Sar</taxon>
        <taxon>Stramenopiles</taxon>
        <taxon>Oomycota</taxon>
        <taxon>Peronosporomycetes</taxon>
        <taxon>Peronosporales</taxon>
        <taxon>Peronosporaceae</taxon>
        <taxon>Peronosclerospora</taxon>
    </lineage>
</organism>
<dbReference type="EMBL" id="CM047592">
    <property type="protein sequence ID" value="KAI9917846.1"/>
    <property type="molecule type" value="Genomic_DNA"/>
</dbReference>
<protein>
    <submittedName>
        <fullName evidence="1">Uncharacterized protein</fullName>
    </submittedName>
</protein>
<sequence>MGAKRKSVKTCARSWCRLFFDEKKLCVSQLVPKTLSVEIIQVTDEERRAYTNILESVINRRELVTTLKAAVKEEKKMNKSREHKVRELMGSYNTPLGSVPDRDVHFTQLRKAANHPKFCLRSTARDHEPMFASGQGIWDAVCPEITKMSKLLGPILIAGMDDNKKSMQAVSLHALHQWVRHSGKTSTLCVESLLVPLSEGLWKAVGRAELLTWAVEHVRQCEKFHLQCLVGPTVHSLMDKPSDTRESNHRGYDVCYRLIK</sequence>
<comment type="caution">
    <text evidence="1">The sequence shown here is derived from an EMBL/GenBank/DDBJ whole genome shotgun (WGS) entry which is preliminary data.</text>
</comment>
<evidence type="ECO:0000313" key="1">
    <source>
        <dbReference type="EMBL" id="KAI9917846.1"/>
    </source>
</evidence>
<gene>
    <name evidence="1" type="ORF">PsorP6_013063</name>
</gene>